<dbReference type="EMBL" id="CH473947">
    <property type="protein sequence ID" value="EDM03387.1"/>
    <property type="molecule type" value="Genomic_DNA"/>
</dbReference>
<gene>
    <name evidence="16" type="ORF">rCG_62139</name>
</gene>
<name>A6HBI2_RAT</name>
<evidence type="ECO:0000256" key="13">
    <source>
        <dbReference type="ARBA" id="ARBA00039587"/>
    </source>
</evidence>
<keyword evidence="9" id="KW-0325">Glycoprotein</keyword>
<evidence type="ECO:0000259" key="15">
    <source>
        <dbReference type="PROSITE" id="PS50262"/>
    </source>
</evidence>
<evidence type="ECO:0000256" key="2">
    <source>
        <dbReference type="ARBA" id="ARBA00022475"/>
    </source>
</evidence>
<comment type="similarity">
    <text evidence="11">Belongs to the chemokine-like receptor (CMKLR) family.</text>
</comment>
<keyword evidence="2" id="KW-1003">Cell membrane</keyword>
<dbReference type="Gene3D" id="1.20.1070.10">
    <property type="entry name" value="Rhodopsin 7-helix transmembrane proteins"/>
    <property type="match status" value="1"/>
</dbReference>
<keyword evidence="3 14" id="KW-0812">Transmembrane</keyword>
<evidence type="ECO:0000256" key="6">
    <source>
        <dbReference type="ARBA" id="ARBA00023136"/>
    </source>
</evidence>
<dbReference type="PANTHER" id="PTHR24225:SF5">
    <property type="entry name" value="G-PROTEIN COUPLED RECEPTOR 33-RELATED"/>
    <property type="match status" value="1"/>
</dbReference>
<proteinExistence type="inferred from homology"/>
<protein>
    <recommendedName>
        <fullName evidence="13">Probable G-protein coupled receptor 33</fullName>
    </recommendedName>
</protein>
<evidence type="ECO:0000256" key="3">
    <source>
        <dbReference type="ARBA" id="ARBA00022692"/>
    </source>
</evidence>
<dbReference type="PROSITE" id="PS50262">
    <property type="entry name" value="G_PROTEIN_RECEP_F1_2"/>
    <property type="match status" value="1"/>
</dbReference>
<dbReference type="GO" id="GO:0005886">
    <property type="term" value="C:plasma membrane"/>
    <property type="evidence" value="ECO:0007669"/>
    <property type="project" value="UniProtKB-SubCell"/>
</dbReference>
<dbReference type="InterPro" id="IPR000826">
    <property type="entry name" value="Formyl_rcpt-rel"/>
</dbReference>
<evidence type="ECO:0000313" key="16">
    <source>
        <dbReference type="EMBL" id="EDM03387.1"/>
    </source>
</evidence>
<evidence type="ECO:0000256" key="11">
    <source>
        <dbReference type="ARBA" id="ARBA00025736"/>
    </source>
</evidence>
<evidence type="ECO:0000256" key="4">
    <source>
        <dbReference type="ARBA" id="ARBA00022989"/>
    </source>
</evidence>
<dbReference type="SUPFAM" id="SSF81321">
    <property type="entry name" value="Family A G protein-coupled receptor-like"/>
    <property type="match status" value="1"/>
</dbReference>
<comment type="function">
    <text evidence="12">Orphan receptor; could be a chemoattractant receptor.</text>
</comment>
<dbReference type="PRINTS" id="PR00237">
    <property type="entry name" value="GPCRRHODOPSN"/>
</dbReference>
<dbReference type="InterPro" id="IPR017452">
    <property type="entry name" value="GPCR_Rhodpsn_7TM"/>
</dbReference>
<keyword evidence="4 14" id="KW-1133">Transmembrane helix</keyword>
<comment type="subcellular location">
    <subcellularLocation>
        <location evidence="1">Cell membrane</location>
        <topology evidence="1">Multi-pass membrane protein</topology>
    </subcellularLocation>
</comment>
<evidence type="ECO:0000256" key="1">
    <source>
        <dbReference type="ARBA" id="ARBA00004651"/>
    </source>
</evidence>
<feature type="transmembrane region" description="Helical" evidence="14">
    <location>
        <begin position="65"/>
        <end position="88"/>
    </location>
</feature>
<keyword evidence="10" id="KW-0807">Transducer</keyword>
<keyword evidence="7" id="KW-1015">Disulfide bond</keyword>
<evidence type="ECO:0000256" key="7">
    <source>
        <dbReference type="ARBA" id="ARBA00023157"/>
    </source>
</evidence>
<dbReference type="PANTHER" id="PTHR24225">
    <property type="entry name" value="CHEMOTACTIC RECEPTOR"/>
    <property type="match status" value="1"/>
</dbReference>
<evidence type="ECO:0000313" key="17">
    <source>
        <dbReference type="Proteomes" id="UP000234681"/>
    </source>
</evidence>
<dbReference type="AlphaFoldDB" id="A6HBI2"/>
<evidence type="ECO:0000256" key="10">
    <source>
        <dbReference type="ARBA" id="ARBA00023224"/>
    </source>
</evidence>
<evidence type="ECO:0000256" key="12">
    <source>
        <dbReference type="ARBA" id="ARBA00037161"/>
    </source>
</evidence>
<reference evidence="17" key="1">
    <citation type="submission" date="2005-09" db="EMBL/GenBank/DDBJ databases">
        <authorList>
            <person name="Mural R.J."/>
            <person name="Li P.W."/>
            <person name="Adams M.D."/>
            <person name="Amanatides P.G."/>
            <person name="Baden-Tillson H."/>
            <person name="Barnstead M."/>
            <person name="Chin S.H."/>
            <person name="Dew I."/>
            <person name="Evans C.A."/>
            <person name="Ferriera S."/>
            <person name="Flanigan M."/>
            <person name="Fosler C."/>
            <person name="Glodek A."/>
            <person name="Gu Z."/>
            <person name="Holt R.A."/>
            <person name="Jennings D."/>
            <person name="Kraft C.L."/>
            <person name="Lu F."/>
            <person name="Nguyen T."/>
            <person name="Nusskern D.R."/>
            <person name="Pfannkoch C.M."/>
            <person name="Sitter C."/>
            <person name="Sutton G.G."/>
            <person name="Venter J.C."/>
            <person name="Wang Z."/>
            <person name="Woodage T."/>
            <person name="Zheng X.H."/>
            <person name="Zhong F."/>
        </authorList>
    </citation>
    <scope>NUCLEOTIDE SEQUENCE [LARGE SCALE GENOMIC DNA]</scope>
    <source>
        <strain>BN</strain>
        <strain evidence="17">Sprague-Dawley</strain>
    </source>
</reference>
<evidence type="ECO:0000256" key="14">
    <source>
        <dbReference type="SAM" id="Phobius"/>
    </source>
</evidence>
<organism evidence="16 17">
    <name type="scientific">Rattus norvegicus</name>
    <name type="common">Rat</name>
    <dbReference type="NCBI Taxonomy" id="10116"/>
    <lineage>
        <taxon>Eukaryota</taxon>
        <taxon>Metazoa</taxon>
        <taxon>Chordata</taxon>
        <taxon>Craniata</taxon>
        <taxon>Vertebrata</taxon>
        <taxon>Euteleostomi</taxon>
        <taxon>Mammalia</taxon>
        <taxon>Eutheria</taxon>
        <taxon>Euarchontoglires</taxon>
        <taxon>Glires</taxon>
        <taxon>Rodentia</taxon>
        <taxon>Myomorpha</taxon>
        <taxon>Muroidea</taxon>
        <taxon>Muridae</taxon>
        <taxon>Murinae</taxon>
        <taxon>Rattus</taxon>
    </lineage>
</organism>
<feature type="transmembrane region" description="Helical" evidence="14">
    <location>
        <begin position="94"/>
        <end position="119"/>
    </location>
</feature>
<dbReference type="Pfam" id="PF00001">
    <property type="entry name" value="7tm_1"/>
    <property type="match status" value="1"/>
</dbReference>
<dbReference type="InterPro" id="IPR000276">
    <property type="entry name" value="GPCR_Rhodpsn"/>
</dbReference>
<evidence type="ECO:0000256" key="9">
    <source>
        <dbReference type="ARBA" id="ARBA00023180"/>
    </source>
</evidence>
<accession>A6HBI2</accession>
<dbReference type="GO" id="GO:0004930">
    <property type="term" value="F:G protein-coupled receptor activity"/>
    <property type="evidence" value="ECO:0007669"/>
    <property type="project" value="UniProtKB-KW"/>
</dbReference>
<evidence type="ECO:0000256" key="5">
    <source>
        <dbReference type="ARBA" id="ARBA00023040"/>
    </source>
</evidence>
<feature type="domain" description="G-protein coupled receptors family 1 profile" evidence="15">
    <location>
        <begin position="46"/>
        <end position="166"/>
    </location>
</feature>
<dbReference type="Proteomes" id="UP000234681">
    <property type="component" value="Chromosome 6"/>
</dbReference>
<feature type="transmembrane region" description="Helical" evidence="14">
    <location>
        <begin position="30"/>
        <end position="53"/>
    </location>
</feature>
<evidence type="ECO:0000256" key="8">
    <source>
        <dbReference type="ARBA" id="ARBA00023170"/>
    </source>
</evidence>
<sequence>MDRVNSSGHVISVSPSLTNSTGVPTPAPKAIIAAALFMSFIIGTISNGLYLWMLKFKMQRTVNTLLFFHLILSYFISTLILPFMATSFLQDNHWAFGSVLCKVFNSTLSVSMFASVFFLSAISVDRYHLTLHPVWSQQLGFPNCLENLDFGRYPQHTLFSFQGDAR</sequence>
<keyword evidence="5" id="KW-0297">G-protein coupled receptor</keyword>
<dbReference type="PRINTS" id="PR00526">
    <property type="entry name" value="FMETLEUPHER"/>
</dbReference>
<keyword evidence="8" id="KW-0675">Receptor</keyword>
<keyword evidence="6 14" id="KW-0472">Membrane</keyword>